<dbReference type="AlphaFoldDB" id="A0A5N6TDV8"/>
<dbReference type="Proteomes" id="UP000325780">
    <property type="component" value="Unassembled WGS sequence"/>
</dbReference>
<reference evidence="2 3" key="1">
    <citation type="submission" date="2019-04" db="EMBL/GenBank/DDBJ databases">
        <title>Friends and foes A comparative genomics study of 23 Aspergillus species from section Flavi.</title>
        <authorList>
            <consortium name="DOE Joint Genome Institute"/>
            <person name="Kjaerbolling I."/>
            <person name="Vesth T."/>
            <person name="Frisvad J.C."/>
            <person name="Nybo J.L."/>
            <person name="Theobald S."/>
            <person name="Kildgaard S."/>
            <person name="Isbrandt T."/>
            <person name="Kuo A."/>
            <person name="Sato A."/>
            <person name="Lyhne E.K."/>
            <person name="Kogle M.E."/>
            <person name="Wiebenga A."/>
            <person name="Kun R.S."/>
            <person name="Lubbers R.J."/>
            <person name="Makela M.R."/>
            <person name="Barry K."/>
            <person name="Chovatia M."/>
            <person name="Clum A."/>
            <person name="Daum C."/>
            <person name="Haridas S."/>
            <person name="He G."/>
            <person name="LaButti K."/>
            <person name="Lipzen A."/>
            <person name="Mondo S."/>
            <person name="Riley R."/>
            <person name="Salamov A."/>
            <person name="Simmons B.A."/>
            <person name="Magnuson J.K."/>
            <person name="Henrissat B."/>
            <person name="Mortensen U.H."/>
            <person name="Larsen T.O."/>
            <person name="Devries R.P."/>
            <person name="Grigoriev I.V."/>
            <person name="Machida M."/>
            <person name="Baker S.E."/>
            <person name="Andersen M.R."/>
        </authorList>
    </citation>
    <scope>NUCLEOTIDE SEQUENCE [LARGE SCALE GENOMIC DNA]</scope>
    <source>
        <strain evidence="2 3">IBT 18842</strain>
    </source>
</reference>
<gene>
    <name evidence="2" type="ORF">BDV25DRAFT_166559</name>
</gene>
<accession>A0A5N6TDV8</accession>
<evidence type="ECO:0000313" key="2">
    <source>
        <dbReference type="EMBL" id="KAE8144558.1"/>
    </source>
</evidence>
<keyword evidence="3" id="KW-1185">Reference proteome</keyword>
<feature type="transmembrane region" description="Helical" evidence="1">
    <location>
        <begin position="47"/>
        <end position="71"/>
    </location>
</feature>
<evidence type="ECO:0000313" key="3">
    <source>
        <dbReference type="Proteomes" id="UP000325780"/>
    </source>
</evidence>
<dbReference type="EMBL" id="ML742487">
    <property type="protein sequence ID" value="KAE8144558.1"/>
    <property type="molecule type" value="Genomic_DNA"/>
</dbReference>
<keyword evidence="1" id="KW-0812">Transmembrane</keyword>
<keyword evidence="1" id="KW-0472">Membrane</keyword>
<protein>
    <submittedName>
        <fullName evidence="2">Uncharacterized protein</fullName>
    </submittedName>
</protein>
<evidence type="ECO:0000256" key="1">
    <source>
        <dbReference type="SAM" id="Phobius"/>
    </source>
</evidence>
<organism evidence="2 3">
    <name type="scientific">Aspergillus avenaceus</name>
    <dbReference type="NCBI Taxonomy" id="36643"/>
    <lineage>
        <taxon>Eukaryota</taxon>
        <taxon>Fungi</taxon>
        <taxon>Dikarya</taxon>
        <taxon>Ascomycota</taxon>
        <taxon>Pezizomycotina</taxon>
        <taxon>Eurotiomycetes</taxon>
        <taxon>Eurotiomycetidae</taxon>
        <taxon>Eurotiales</taxon>
        <taxon>Aspergillaceae</taxon>
        <taxon>Aspergillus</taxon>
        <taxon>Aspergillus subgen. Circumdati</taxon>
    </lineage>
</organism>
<keyword evidence="1" id="KW-1133">Transmembrane helix</keyword>
<sequence>MGLHRFNGPHGEVRIQGLVGRASTELSIHAMRQPIPFLSLSQIPTQYTLMFFAGLKHFLFVSAVLVVWCLARHDFTASECICKRKIGDGYI</sequence>
<proteinExistence type="predicted"/>
<name>A0A5N6TDV8_ASPAV</name>